<organism evidence="1 2">
    <name type="scientific">Actinacidiphila yanglinensis</name>
    <dbReference type="NCBI Taxonomy" id="310779"/>
    <lineage>
        <taxon>Bacteria</taxon>
        <taxon>Bacillati</taxon>
        <taxon>Actinomycetota</taxon>
        <taxon>Actinomycetes</taxon>
        <taxon>Kitasatosporales</taxon>
        <taxon>Streptomycetaceae</taxon>
        <taxon>Actinacidiphila</taxon>
    </lineage>
</organism>
<dbReference type="Proteomes" id="UP000236754">
    <property type="component" value="Unassembled WGS sequence"/>
</dbReference>
<gene>
    <name evidence="1" type="ORF">SAMN05216223_12378</name>
</gene>
<protein>
    <submittedName>
        <fullName evidence="1">Uncharacterized protein</fullName>
    </submittedName>
</protein>
<keyword evidence="2" id="KW-1185">Reference proteome</keyword>
<sequence>MTTSAVRSRPSLRTVRASGAALAVRNLLADESVAREGPGVTTILGDKHTFAIEVGEWDHELCRVDIWAAGIWLTCDDNMAFARQFRRDVLDTAAWLRSGMASALPFDGLSPQAAHRRLMLRAGTDDESEADFEFRSRFRVMNWGPTTDNVTAHHFQDQDSSLITLQFRRDEHLLKHPEHAGEVFLAKISTEEFVGILHDLVAVLDNGQSQGRP</sequence>
<reference evidence="1 2" key="1">
    <citation type="submission" date="2016-10" db="EMBL/GenBank/DDBJ databases">
        <authorList>
            <person name="de Groot N.N."/>
        </authorList>
    </citation>
    <scope>NUCLEOTIDE SEQUENCE [LARGE SCALE GENOMIC DNA]</scope>
    <source>
        <strain evidence="1 2">CGMCC 4.2023</strain>
    </source>
</reference>
<dbReference type="EMBL" id="FNVU01000023">
    <property type="protein sequence ID" value="SEG91309.1"/>
    <property type="molecule type" value="Genomic_DNA"/>
</dbReference>
<evidence type="ECO:0000313" key="2">
    <source>
        <dbReference type="Proteomes" id="UP000236754"/>
    </source>
</evidence>
<dbReference type="AlphaFoldDB" id="A0A1H6E1U2"/>
<accession>A0A1H6E1U2</accession>
<evidence type="ECO:0000313" key="1">
    <source>
        <dbReference type="EMBL" id="SEG91309.1"/>
    </source>
</evidence>
<name>A0A1H6E1U2_9ACTN</name>
<proteinExistence type="predicted"/>